<dbReference type="AlphaFoldDB" id="A0A5D8QBN7"/>
<accession>A0A5D8QBN7</accession>
<evidence type="ECO:0000256" key="2">
    <source>
        <dbReference type="ARBA" id="ARBA00022679"/>
    </source>
</evidence>
<dbReference type="GO" id="GO:0004674">
    <property type="term" value="F:protein serine/threonine kinase activity"/>
    <property type="evidence" value="ECO:0007669"/>
    <property type="project" value="UniProtKB-KW"/>
</dbReference>
<evidence type="ECO:0000313" key="6">
    <source>
        <dbReference type="Proteomes" id="UP000322976"/>
    </source>
</evidence>
<comment type="caution">
    <text evidence="5">The sequence shown here is derived from an EMBL/GenBank/DDBJ whole genome shotgun (WGS) entry which is preliminary data.</text>
</comment>
<evidence type="ECO:0000256" key="3">
    <source>
        <dbReference type="ARBA" id="ARBA00022741"/>
    </source>
</evidence>
<keyword evidence="6" id="KW-1185">Reference proteome</keyword>
<organism evidence="5 6">
    <name type="scientific">Calorimonas adulescens</name>
    <dbReference type="NCBI Taxonomy" id="2606906"/>
    <lineage>
        <taxon>Bacteria</taxon>
        <taxon>Bacillati</taxon>
        <taxon>Bacillota</taxon>
        <taxon>Clostridia</taxon>
        <taxon>Thermoanaerobacterales</taxon>
        <taxon>Thermoanaerobacteraceae</taxon>
        <taxon>Calorimonas</taxon>
    </lineage>
</organism>
<evidence type="ECO:0000256" key="1">
    <source>
        <dbReference type="ARBA" id="ARBA00022527"/>
    </source>
</evidence>
<dbReference type="PANTHER" id="PTHR31756">
    <property type="entry name" value="PYRUVATE, PHOSPHATE DIKINASE REGULATORY PROTEIN 1, CHLOROPLASTIC"/>
    <property type="match status" value="1"/>
</dbReference>
<dbReference type="EMBL" id="VTPS01000008">
    <property type="protein sequence ID" value="TZE82145.1"/>
    <property type="molecule type" value="Genomic_DNA"/>
</dbReference>
<keyword evidence="3" id="KW-0547">Nucleotide-binding</keyword>
<dbReference type="Pfam" id="PF03618">
    <property type="entry name" value="Kinase-PPPase"/>
    <property type="match status" value="1"/>
</dbReference>
<dbReference type="GO" id="GO:0005524">
    <property type="term" value="F:ATP binding"/>
    <property type="evidence" value="ECO:0007669"/>
    <property type="project" value="InterPro"/>
</dbReference>
<dbReference type="NCBIfam" id="NF003742">
    <property type="entry name" value="PRK05339.1"/>
    <property type="match status" value="1"/>
</dbReference>
<keyword evidence="4 5" id="KW-0418">Kinase</keyword>
<dbReference type="PANTHER" id="PTHR31756:SF3">
    <property type="entry name" value="PYRUVATE, PHOSPHATE DIKINASE REGULATORY PROTEIN 1, CHLOROPLASTIC"/>
    <property type="match status" value="1"/>
</dbReference>
<dbReference type="InterPro" id="IPR005177">
    <property type="entry name" value="Kinase-pyrophosphorylase"/>
</dbReference>
<gene>
    <name evidence="5" type="ORF">FWJ32_06550</name>
</gene>
<keyword evidence="1" id="KW-0723">Serine/threonine-protein kinase</keyword>
<name>A0A5D8QBN7_9THEO</name>
<proteinExistence type="predicted"/>
<protein>
    <submittedName>
        <fullName evidence="5">Kinase/pyrophosphorylase</fullName>
    </submittedName>
</protein>
<keyword evidence="2" id="KW-0808">Transferase</keyword>
<evidence type="ECO:0000313" key="5">
    <source>
        <dbReference type="EMBL" id="TZE82145.1"/>
    </source>
</evidence>
<reference evidence="5 6" key="1">
    <citation type="submission" date="2019-08" db="EMBL/GenBank/DDBJ databases">
        <title>Calorimonas adulescens gen. nov., sp. nov., an anaerobic thermophilic bacterium from Sakhalin hot spring.</title>
        <authorList>
            <person name="Khomyakova M.A."/>
            <person name="Merkel A.Y."/>
            <person name="Novikov A."/>
            <person name="Bonch-Osmolovskaya E.A."/>
            <person name="Slobodkin A.I."/>
        </authorList>
    </citation>
    <scope>NUCLEOTIDE SEQUENCE [LARGE SCALE GENOMIC DNA]</scope>
    <source>
        <strain evidence="5 6">A05MB</strain>
    </source>
</reference>
<evidence type="ECO:0000256" key="4">
    <source>
        <dbReference type="ARBA" id="ARBA00022777"/>
    </source>
</evidence>
<dbReference type="Proteomes" id="UP000322976">
    <property type="component" value="Unassembled WGS sequence"/>
</dbReference>
<sequence>MEGLSMAGSKIYIVSDSSGESVRDLVETASEQLKQSFTIERVPYVGDIQEIKDIVSRARVEDSIILSAIILSDLRKTLLYECAASGIKAVDLLQYIIDFLKYDFNGSGQSPVSEEYSRKISAMEYVFLHDDGLKTEELLKADVIIIGVSRTSKTPLCMYLANKGIRAANIPIIPEVKPPEELLMVPPERVIGLTISPDKLFNIRSERIRTMGLESNASYATMERIKKEIQYAESIMDSLGCLKIDVTDRAVEETAQIILDHLKIKNV</sequence>